<proteinExistence type="predicted"/>
<evidence type="ECO:0000256" key="3">
    <source>
        <dbReference type="SAM" id="SignalP"/>
    </source>
</evidence>
<feature type="region of interest" description="Disordered" evidence="1">
    <location>
        <begin position="206"/>
        <end position="322"/>
    </location>
</feature>
<feature type="signal peptide" evidence="3">
    <location>
        <begin position="1"/>
        <end position="33"/>
    </location>
</feature>
<feature type="compositionally biased region" description="Polar residues" evidence="1">
    <location>
        <begin position="298"/>
        <end position="307"/>
    </location>
</feature>
<sequence length="409" mass="43627">MKLHPSSYSSGLQLLLWMTALFVLGLLSKDITASAKLQTATIDDEDGDSVTGAKPTFLPAAGGFWQGSKCDSSCGYPECQGCGLSIDPKRAYKGTWRVATHRVGDPTDFVQIEFVGTEVGVFCIVPSPQGNITTQYELTFVLDKAADESVWSPDATTITETRYGERVFYKNNLDSKKHTLIVKAESMRFDTVFLFDYATYVYDDGQVDDGTPTSITRSPTSSPESSTSQLSSVPTSSSTTPSFITPSFTPPSSSATPSPTTSLSSTTRLPSSVTSTPKTTEPLTTPFSRSSVSGSPSTADDFSASTLPSQSKQQSSDKASSPSRQLIIILATVVATTVCLCIAIFISVYRFRRGRTGTKKSSISPQEAGTSSVAGIRSARRRSAQSASSQSTVEPPDTEEAPPPPYNTS</sequence>
<gene>
    <name evidence="4" type="ORF">WG66_5787</name>
</gene>
<feature type="compositionally biased region" description="Low complexity" evidence="1">
    <location>
        <begin position="308"/>
        <end position="322"/>
    </location>
</feature>
<organism evidence="4 5">
    <name type="scientific">Moniliophthora roreri</name>
    <name type="common">Frosty pod rot fungus</name>
    <name type="synonym">Monilia roreri</name>
    <dbReference type="NCBI Taxonomy" id="221103"/>
    <lineage>
        <taxon>Eukaryota</taxon>
        <taxon>Fungi</taxon>
        <taxon>Dikarya</taxon>
        <taxon>Basidiomycota</taxon>
        <taxon>Agaricomycotina</taxon>
        <taxon>Agaricomycetes</taxon>
        <taxon>Agaricomycetidae</taxon>
        <taxon>Agaricales</taxon>
        <taxon>Marasmiineae</taxon>
        <taxon>Marasmiaceae</taxon>
        <taxon>Moniliophthora</taxon>
    </lineage>
</organism>
<feature type="compositionally biased region" description="Low complexity" evidence="1">
    <location>
        <begin position="384"/>
        <end position="395"/>
    </location>
</feature>
<keyword evidence="3" id="KW-0732">Signal</keyword>
<keyword evidence="2" id="KW-0812">Transmembrane</keyword>
<feature type="chain" id="PRO_5006902277" evidence="3">
    <location>
        <begin position="34"/>
        <end position="409"/>
    </location>
</feature>
<feature type="transmembrane region" description="Helical" evidence="2">
    <location>
        <begin position="326"/>
        <end position="351"/>
    </location>
</feature>
<dbReference type="EMBL" id="LATX01001438">
    <property type="protein sequence ID" value="KTB41638.1"/>
    <property type="molecule type" value="Genomic_DNA"/>
</dbReference>
<comment type="caution">
    <text evidence="4">The sequence shown here is derived from an EMBL/GenBank/DDBJ whole genome shotgun (WGS) entry which is preliminary data.</text>
</comment>
<accession>A0A0W0FZ84</accession>
<keyword evidence="2" id="KW-0472">Membrane</keyword>
<name>A0A0W0FZ84_MONRR</name>
<dbReference type="AlphaFoldDB" id="A0A0W0FZ84"/>
<dbReference type="Proteomes" id="UP000054988">
    <property type="component" value="Unassembled WGS sequence"/>
</dbReference>
<feature type="compositionally biased region" description="Polar residues" evidence="1">
    <location>
        <begin position="359"/>
        <end position="370"/>
    </location>
</feature>
<evidence type="ECO:0000313" key="5">
    <source>
        <dbReference type="Proteomes" id="UP000054988"/>
    </source>
</evidence>
<evidence type="ECO:0000256" key="1">
    <source>
        <dbReference type="SAM" id="MobiDB-lite"/>
    </source>
</evidence>
<evidence type="ECO:0000313" key="4">
    <source>
        <dbReference type="EMBL" id="KTB41638.1"/>
    </source>
</evidence>
<feature type="compositionally biased region" description="Low complexity" evidence="1">
    <location>
        <begin position="211"/>
        <end position="297"/>
    </location>
</feature>
<reference evidence="4 5" key="1">
    <citation type="submission" date="2015-12" db="EMBL/GenBank/DDBJ databases">
        <title>Draft genome sequence of Moniliophthora roreri, the causal agent of frosty pod rot of cacao.</title>
        <authorList>
            <person name="Aime M.C."/>
            <person name="Diaz-Valderrama J.R."/>
            <person name="Kijpornyongpan T."/>
            <person name="Phillips-Mora W."/>
        </authorList>
    </citation>
    <scope>NUCLEOTIDE SEQUENCE [LARGE SCALE GENOMIC DNA]</scope>
    <source>
        <strain evidence="4 5">MCA 2952</strain>
    </source>
</reference>
<feature type="region of interest" description="Disordered" evidence="1">
    <location>
        <begin position="356"/>
        <end position="409"/>
    </location>
</feature>
<protein>
    <submittedName>
        <fullName evidence="4">Uncharacterized protein</fullName>
    </submittedName>
</protein>
<keyword evidence="2" id="KW-1133">Transmembrane helix</keyword>
<evidence type="ECO:0000256" key="2">
    <source>
        <dbReference type="SAM" id="Phobius"/>
    </source>
</evidence>